<evidence type="ECO:0000256" key="1">
    <source>
        <dbReference type="SAM" id="MobiDB-lite"/>
    </source>
</evidence>
<dbReference type="InterPro" id="IPR029058">
    <property type="entry name" value="AB_hydrolase_fold"/>
</dbReference>
<reference evidence="4" key="1">
    <citation type="submission" date="2022-07" db="EMBL/GenBank/DDBJ databases">
        <title>Phylogenomic reconstructions and comparative analyses of Kickxellomycotina fungi.</title>
        <authorList>
            <person name="Reynolds N.K."/>
            <person name="Stajich J.E."/>
            <person name="Barry K."/>
            <person name="Grigoriev I.V."/>
            <person name="Crous P."/>
            <person name="Smith M.E."/>
        </authorList>
    </citation>
    <scope>NUCLEOTIDE SEQUENCE</scope>
    <source>
        <strain evidence="4">NBRC 100468</strain>
    </source>
</reference>
<dbReference type="SUPFAM" id="SSF53474">
    <property type="entry name" value="alpha/beta-Hydrolases"/>
    <property type="match status" value="1"/>
</dbReference>
<feature type="domain" description="AB hydrolase-1" evidence="3">
    <location>
        <begin position="251"/>
        <end position="418"/>
    </location>
</feature>
<evidence type="ECO:0000313" key="4">
    <source>
        <dbReference type="EMBL" id="KAJ1918145.1"/>
    </source>
</evidence>
<feature type="compositionally biased region" description="Low complexity" evidence="1">
    <location>
        <begin position="590"/>
        <end position="621"/>
    </location>
</feature>
<feature type="transmembrane region" description="Helical" evidence="2">
    <location>
        <begin position="109"/>
        <end position="128"/>
    </location>
</feature>
<keyword evidence="2" id="KW-0472">Membrane</keyword>
<accession>A0A9W8A0E1</accession>
<name>A0A9W8A0E1_9FUNG</name>
<feature type="transmembrane region" description="Helical" evidence="2">
    <location>
        <begin position="165"/>
        <end position="187"/>
    </location>
</feature>
<dbReference type="AlphaFoldDB" id="A0A9W8A0E1"/>
<sequence>MWYNRKSTIFSIAGAFLVAMALAHFVAFFVYLGLANTQNRLVTSNQYLFMWINLVGFILDIQALYVVSTYKATSRILNWTMLWIAYSIIMIIFAIFMIGGYGYQHDVPASIWSVTWIIPALIAIIYTFKARSGYCVSRMMGIDEYRPHLADSSLRSMFYGFMQSVFPPLFWILNFVIAFCLILQALWLASDHRRFPAPGVTSVVKANNNKSSYNMHFWCFNADKTKDKSVENPTFLLFTDFCEPSTSMVGTAQALGRMGYTACVIDRPGYGWSEPGYWPQKPDDVVDGIESGLSKQNIKGPYVLVGYGQGGVWSQLFVQRHADKVAGVALLDTYPNTEILENFAYNKTDAMKNLQGLSTWPKDGSDDPPPLVDPSAEHKKSASLTAWRAFSPLAFVRSKNQDWDGYKPNEYLSVHKAMVGNNYYYQACYFEYDGTGTKIYNEMFMSMKSATKSILAFQHWPLRWPAFPVGMSGTKTVGSVNTTINGNSATDSHIPLLLIISETSVDSNCKAQGITDDDDCKDWQALAWFRYRQQQMYYQTLTNNVLLLLCSGKIDEDPYPCSPGFVWKRPEWVAIQLVGRFIGTDAIPKPSESPSSSVTATETSTQTETKTPTSTFTPTDGQTWATTQTVVFTTTVDGVPKVVIATDIQTRTLGDATPNTMQ</sequence>
<proteinExistence type="predicted"/>
<protein>
    <recommendedName>
        <fullName evidence="3">AB hydrolase-1 domain-containing protein</fullName>
    </recommendedName>
</protein>
<dbReference type="OrthoDB" id="164921at2759"/>
<dbReference type="Gene3D" id="3.40.50.1820">
    <property type="entry name" value="alpha/beta hydrolase"/>
    <property type="match status" value="1"/>
</dbReference>
<keyword evidence="2" id="KW-1133">Transmembrane helix</keyword>
<dbReference type="Proteomes" id="UP001150538">
    <property type="component" value="Unassembled WGS sequence"/>
</dbReference>
<organism evidence="4 5">
    <name type="scientific">Mycoemilia scoparia</name>
    <dbReference type="NCBI Taxonomy" id="417184"/>
    <lineage>
        <taxon>Eukaryota</taxon>
        <taxon>Fungi</taxon>
        <taxon>Fungi incertae sedis</taxon>
        <taxon>Zoopagomycota</taxon>
        <taxon>Kickxellomycotina</taxon>
        <taxon>Kickxellomycetes</taxon>
        <taxon>Kickxellales</taxon>
        <taxon>Kickxellaceae</taxon>
        <taxon>Mycoemilia</taxon>
    </lineage>
</organism>
<dbReference type="EMBL" id="JANBPU010000052">
    <property type="protein sequence ID" value="KAJ1918145.1"/>
    <property type="molecule type" value="Genomic_DNA"/>
</dbReference>
<comment type="caution">
    <text evidence="4">The sequence shown here is derived from an EMBL/GenBank/DDBJ whole genome shotgun (WGS) entry which is preliminary data.</text>
</comment>
<feature type="region of interest" description="Disordered" evidence="1">
    <location>
        <begin position="356"/>
        <end position="377"/>
    </location>
</feature>
<feature type="region of interest" description="Disordered" evidence="1">
    <location>
        <begin position="586"/>
        <end position="621"/>
    </location>
</feature>
<feature type="transmembrane region" description="Helical" evidence="2">
    <location>
        <begin position="79"/>
        <end position="103"/>
    </location>
</feature>
<evidence type="ECO:0000259" key="3">
    <source>
        <dbReference type="Pfam" id="PF00561"/>
    </source>
</evidence>
<feature type="transmembrane region" description="Helical" evidence="2">
    <location>
        <begin position="46"/>
        <end position="67"/>
    </location>
</feature>
<dbReference type="Pfam" id="PF00561">
    <property type="entry name" value="Abhydrolase_1"/>
    <property type="match status" value="1"/>
</dbReference>
<keyword evidence="5" id="KW-1185">Reference proteome</keyword>
<dbReference type="InterPro" id="IPR000073">
    <property type="entry name" value="AB_hydrolase_1"/>
</dbReference>
<feature type="transmembrane region" description="Helical" evidence="2">
    <location>
        <begin position="12"/>
        <end position="34"/>
    </location>
</feature>
<gene>
    <name evidence="4" type="ORF">H4219_002786</name>
</gene>
<evidence type="ECO:0000313" key="5">
    <source>
        <dbReference type="Proteomes" id="UP001150538"/>
    </source>
</evidence>
<evidence type="ECO:0000256" key="2">
    <source>
        <dbReference type="SAM" id="Phobius"/>
    </source>
</evidence>
<keyword evidence="2" id="KW-0812">Transmembrane</keyword>